<gene>
    <name evidence="1" type="ORF">RM446_12615</name>
</gene>
<keyword evidence="2" id="KW-1185">Reference proteome</keyword>
<dbReference type="EMBL" id="JAVREK010000011">
    <property type="protein sequence ID" value="MDT0302958.1"/>
    <property type="molecule type" value="Genomic_DNA"/>
</dbReference>
<evidence type="ECO:0000313" key="2">
    <source>
        <dbReference type="Proteomes" id="UP001183226"/>
    </source>
</evidence>
<accession>A0ABU2KUM3</accession>
<dbReference type="RefSeq" id="WP_311545444.1">
    <property type="nucleotide sequence ID" value="NZ_JAVREK010000011.1"/>
</dbReference>
<proteinExistence type="predicted"/>
<evidence type="ECO:0000313" key="1">
    <source>
        <dbReference type="EMBL" id="MDT0302958.1"/>
    </source>
</evidence>
<sequence>MTTPKHANDDGENGRYYTDPRSGDLLISVTNALQQLAKPALAPAAATETVKYMMANLDQAAGAMADPFERAQFEKAARAAYRDLWDTKAHLGTRVHHLAESHVLDRPAAPDPEAEPFVDQYRRFLAEAGIDILRDVEAAEVTVLNRTLGYGGTADLWVHLRQPPESWGVEPGLWLIDAKTSLTKLPSVVYAEYPLQLAALRYAETALDALDGEHPVPEFVGTAVLNLRADRYGFVPLPGDEQAFEAFTHITATSRYVHALDLKPYKPVNDWKYKPGQKKAKASEVAA</sequence>
<dbReference type="Proteomes" id="UP001183226">
    <property type="component" value="Unassembled WGS sequence"/>
</dbReference>
<organism evidence="1 2">
    <name type="scientific">Streptomonospora wellingtoniae</name>
    <dbReference type="NCBI Taxonomy" id="3075544"/>
    <lineage>
        <taxon>Bacteria</taxon>
        <taxon>Bacillati</taxon>
        <taxon>Actinomycetota</taxon>
        <taxon>Actinomycetes</taxon>
        <taxon>Streptosporangiales</taxon>
        <taxon>Nocardiopsidaceae</taxon>
        <taxon>Streptomonospora</taxon>
    </lineage>
</organism>
<name>A0ABU2KUM3_9ACTN</name>
<comment type="caution">
    <text evidence="1">The sequence shown here is derived from an EMBL/GenBank/DDBJ whole genome shotgun (WGS) entry which is preliminary data.</text>
</comment>
<protein>
    <recommendedName>
        <fullName evidence="3">PD-(D/E)XK endonuclease-like domain-containing protein</fullName>
    </recommendedName>
</protein>
<evidence type="ECO:0008006" key="3">
    <source>
        <dbReference type="Google" id="ProtNLM"/>
    </source>
</evidence>
<reference evidence="2" key="1">
    <citation type="submission" date="2023-07" db="EMBL/GenBank/DDBJ databases">
        <title>30 novel species of actinomycetes from the DSMZ collection.</title>
        <authorList>
            <person name="Nouioui I."/>
        </authorList>
    </citation>
    <scope>NUCLEOTIDE SEQUENCE [LARGE SCALE GENOMIC DNA]</scope>
    <source>
        <strain evidence="2">DSM 45055</strain>
    </source>
</reference>